<gene>
    <name evidence="1" type="ORF">HUN41_00032</name>
</gene>
<evidence type="ECO:0000313" key="2">
    <source>
        <dbReference type="Proteomes" id="UP000515922"/>
    </source>
</evidence>
<proteinExistence type="predicted"/>
<protein>
    <submittedName>
        <fullName evidence="1">Putative ribonuclease</fullName>
    </submittedName>
</protein>
<name>A0A7G4AVX2_9CAUD</name>
<sequence length="109" mass="12888">MSDNESLRDKIDDLIEEWHDMYPDDNAVVSLHDFLGLTWKEYALFTEWDVLPGESVSYDKFEEMRDSRLAAFKDRTRYRDAIDEITSYVEPTAELIHEILRDHGVDNES</sequence>
<dbReference type="Proteomes" id="UP000515922">
    <property type="component" value="Segment"/>
</dbReference>
<organism evidence="1 2">
    <name type="scientific">Streptomyces phage Coruscant</name>
    <dbReference type="NCBI Taxonomy" id="2739834"/>
    <lineage>
        <taxon>Viruses</taxon>
        <taxon>Duplodnaviria</taxon>
        <taxon>Heunggongvirae</taxon>
        <taxon>Uroviricota</taxon>
        <taxon>Caudoviricetes</taxon>
        <taxon>Stanwilliamsviridae</taxon>
        <taxon>Boydwoodruffvirinae</taxon>
        <taxon>Coruscantvirus</taxon>
        <taxon>Coruscantvirus coruscant</taxon>
    </lineage>
</organism>
<reference evidence="1 2" key="1">
    <citation type="submission" date="2020-07" db="EMBL/GenBank/DDBJ databases">
        <title>Streptomyces phage Genome sequencing and assembly.</title>
        <authorList>
            <person name="Sharma V."/>
            <person name="Hardy A."/>
            <person name="Frunzke J."/>
        </authorList>
    </citation>
    <scope>NUCLEOTIDE SEQUENCE [LARGE SCALE GENOMIC DNA]</scope>
</reference>
<evidence type="ECO:0000313" key="1">
    <source>
        <dbReference type="EMBL" id="QMP84162.1"/>
    </source>
</evidence>
<keyword evidence="2" id="KW-1185">Reference proteome</keyword>
<accession>A0A7G4AVX2</accession>
<dbReference type="EMBL" id="MT711976">
    <property type="protein sequence ID" value="QMP84162.1"/>
    <property type="molecule type" value="Genomic_DNA"/>
</dbReference>